<dbReference type="PANTHER" id="PTHR23419">
    <property type="entry name" value="DIVALENT CATION TOLERANCE CUTA-RELATED"/>
    <property type="match status" value="1"/>
</dbReference>
<dbReference type="InterPro" id="IPR004323">
    <property type="entry name" value="Ion_tolerance_CutA"/>
</dbReference>
<comment type="similarity">
    <text evidence="1">Belongs to the CutA family.</text>
</comment>
<dbReference type="InterPro" id="IPR015867">
    <property type="entry name" value="N-reg_PII/ATP_PRibTrfase_C"/>
</dbReference>
<name>A0A3L7AD05_9HYPH</name>
<dbReference type="AlphaFoldDB" id="A0A3L7AD05"/>
<reference evidence="2 3" key="1">
    <citation type="submission" date="2018-10" db="EMBL/GenBank/DDBJ databases">
        <title>Xanthobacter tagetidis genome sequencing and assembly.</title>
        <authorList>
            <person name="Maclea K.S."/>
            <person name="Goen A.E."/>
            <person name="Fatima S.A."/>
        </authorList>
    </citation>
    <scope>NUCLEOTIDE SEQUENCE [LARGE SCALE GENOMIC DNA]</scope>
    <source>
        <strain evidence="2 3">ATCC 700314</strain>
    </source>
</reference>
<dbReference type="GO" id="GO:0005507">
    <property type="term" value="F:copper ion binding"/>
    <property type="evidence" value="ECO:0007669"/>
    <property type="project" value="TreeGrafter"/>
</dbReference>
<keyword evidence="3" id="KW-1185">Reference proteome</keyword>
<protein>
    <submittedName>
        <fullName evidence="2">Divalent-cation tolerance protein CutA</fullName>
    </submittedName>
</protein>
<sequence>MDHRLVYTTFPDRAAAEQAARALLDQRLIACANILPGMVSLYRWEGKTERADEVVMLLKTTAARADDVVAAVAALHPYEVPALLVLPVAGGGAPFLAWISAETA</sequence>
<dbReference type="Proteomes" id="UP000269692">
    <property type="component" value="Unassembled WGS sequence"/>
</dbReference>
<accession>A0A3L7AD05</accession>
<dbReference type="RefSeq" id="WP_121623868.1">
    <property type="nucleotide sequence ID" value="NZ_JACIIW010000001.1"/>
</dbReference>
<dbReference type="InterPro" id="IPR011322">
    <property type="entry name" value="N-reg_PII-like_a/b"/>
</dbReference>
<dbReference type="EMBL" id="RCTF01000010">
    <property type="protein sequence ID" value="RLP77690.1"/>
    <property type="molecule type" value="Genomic_DNA"/>
</dbReference>
<dbReference type="Pfam" id="PF03091">
    <property type="entry name" value="CutA1"/>
    <property type="match status" value="1"/>
</dbReference>
<dbReference type="PANTHER" id="PTHR23419:SF8">
    <property type="entry name" value="FI09726P"/>
    <property type="match status" value="1"/>
</dbReference>
<dbReference type="Gene3D" id="3.30.70.120">
    <property type="match status" value="1"/>
</dbReference>
<comment type="caution">
    <text evidence="2">The sequence shown here is derived from an EMBL/GenBank/DDBJ whole genome shotgun (WGS) entry which is preliminary data.</text>
</comment>
<proteinExistence type="inferred from homology"/>
<evidence type="ECO:0000313" key="2">
    <source>
        <dbReference type="EMBL" id="RLP77690.1"/>
    </source>
</evidence>
<gene>
    <name evidence="2" type="ORF">D9R14_13590</name>
</gene>
<dbReference type="SUPFAM" id="SSF54913">
    <property type="entry name" value="GlnB-like"/>
    <property type="match status" value="1"/>
</dbReference>
<dbReference type="OrthoDB" id="37622at2"/>
<evidence type="ECO:0000313" key="3">
    <source>
        <dbReference type="Proteomes" id="UP000269692"/>
    </source>
</evidence>
<evidence type="ECO:0000256" key="1">
    <source>
        <dbReference type="ARBA" id="ARBA00010169"/>
    </source>
</evidence>
<organism evidence="2 3">
    <name type="scientific">Xanthobacter tagetidis</name>
    <dbReference type="NCBI Taxonomy" id="60216"/>
    <lineage>
        <taxon>Bacteria</taxon>
        <taxon>Pseudomonadati</taxon>
        <taxon>Pseudomonadota</taxon>
        <taxon>Alphaproteobacteria</taxon>
        <taxon>Hyphomicrobiales</taxon>
        <taxon>Xanthobacteraceae</taxon>
        <taxon>Xanthobacter</taxon>
    </lineage>
</organism>
<dbReference type="GO" id="GO:0010038">
    <property type="term" value="P:response to metal ion"/>
    <property type="evidence" value="ECO:0007669"/>
    <property type="project" value="InterPro"/>
</dbReference>